<name>A0ACA9KBM9_9GLOM</name>
<evidence type="ECO:0000313" key="2">
    <source>
        <dbReference type="Proteomes" id="UP000789366"/>
    </source>
</evidence>
<organism evidence="1 2">
    <name type="scientific">Cetraspora pellucida</name>
    <dbReference type="NCBI Taxonomy" id="1433469"/>
    <lineage>
        <taxon>Eukaryota</taxon>
        <taxon>Fungi</taxon>
        <taxon>Fungi incertae sedis</taxon>
        <taxon>Mucoromycota</taxon>
        <taxon>Glomeromycotina</taxon>
        <taxon>Glomeromycetes</taxon>
        <taxon>Diversisporales</taxon>
        <taxon>Gigasporaceae</taxon>
        <taxon>Cetraspora</taxon>
    </lineage>
</organism>
<gene>
    <name evidence="1" type="ORF">SPELUC_LOCUS1399</name>
</gene>
<sequence length="840" mass="93509">MAYFPNGGQINMSGATTDWRLLLSEDERKINVGRLYKGLELLNQPNLYPTHRFHASKQWENDSYNSANSKDEYNQLIGAKLRELTNKIQRSAHIRQQQQTQRSATSSQQPQQQMLTQTLQQQQQPVPSPQQQQVQAQRFLLQQRAVQQQLLQRPQQQQQLFQLFQQQQINAQQTARQQQQIYQQLLQNPALQQDQIRRIQQQQQLQRQSQQPQQQLQATPQQIAAVQAQPNNFIRPAASQVPSSPKPTQPGAHRPNLLQQQVLTNLGFPPDTQLSPDVLKRISTYMTAQAMMQQQHQQPAQQSNVQQDITIQSPAKVNPQPVSNVAGPSMKLPNNVTIQSPVNQMKGQAPSQSPGAMFMMPNSGPSITNSLGTTPNQSPAIVNASPAAMSNKTTPNMSPNTASAKLAAANLATANLTTSQLKIPQNKLVSPAGQNAKVASNLGINPVQNLGLIHTVNNNNQGIVTSNGPKAATMMAVQNAMFANATRPSMTQPLNLNAARPKFPIMRPNAQIPIINNSAAQPGSLATLTDKEEKEALTMISQIDSKAREKNIQYHEIDLSEDEKRQIRIKLQELTPMYKKVDEVLPYFWHYTRSSQGTYRLLGMKYMIEDQLNALPSGKFLLKLDLVENLLQQFRKYFVFVESRRRGIEDTSGLMNFHPVVHPQQPQHPNVDSLIRPRINSSDLKLPPAQRHANDSSGTSGSSSILTKRRQSSVDREVRQSNKKQQTNSNSILSHSTPDGSVLSTQNTSATNAANQNNPIVISDDAKQISETQEIGISDKNSATTEDYHAGSQLLTNKLKNISSSPRVMRSGPTMAPRQGYSPCEESEQRAMLVSLLNTA</sequence>
<proteinExistence type="predicted"/>
<comment type="caution">
    <text evidence="1">The sequence shown here is derived from an EMBL/GenBank/DDBJ whole genome shotgun (WGS) entry which is preliminary data.</text>
</comment>
<evidence type="ECO:0000313" key="1">
    <source>
        <dbReference type="EMBL" id="CAG8464294.1"/>
    </source>
</evidence>
<keyword evidence="2" id="KW-1185">Reference proteome</keyword>
<dbReference type="Proteomes" id="UP000789366">
    <property type="component" value="Unassembled WGS sequence"/>
</dbReference>
<accession>A0ACA9KBM9</accession>
<reference evidence="1" key="1">
    <citation type="submission" date="2021-06" db="EMBL/GenBank/DDBJ databases">
        <authorList>
            <person name="Kallberg Y."/>
            <person name="Tangrot J."/>
            <person name="Rosling A."/>
        </authorList>
    </citation>
    <scope>NUCLEOTIDE SEQUENCE</scope>
    <source>
        <strain evidence="1">28 12/20/2015</strain>
    </source>
</reference>
<dbReference type="EMBL" id="CAJVPW010000741">
    <property type="protein sequence ID" value="CAG8464294.1"/>
    <property type="molecule type" value="Genomic_DNA"/>
</dbReference>
<protein>
    <submittedName>
        <fullName evidence="1">8799_t:CDS:1</fullName>
    </submittedName>
</protein>